<dbReference type="PROSITE" id="PS00108">
    <property type="entry name" value="PROTEIN_KINASE_ST"/>
    <property type="match status" value="1"/>
</dbReference>
<evidence type="ECO:0008006" key="6">
    <source>
        <dbReference type="Google" id="ProtNLM"/>
    </source>
</evidence>
<dbReference type="SUPFAM" id="SSF48726">
    <property type="entry name" value="Immunoglobulin"/>
    <property type="match status" value="2"/>
</dbReference>
<dbReference type="FunFam" id="2.60.40.10:FF:000080">
    <property type="entry name" value="Myosin light chain kinase, smooth muscle"/>
    <property type="match status" value="1"/>
</dbReference>
<dbReference type="AlphaFoldDB" id="E4Z6M7"/>
<dbReference type="Gene3D" id="2.60.40.10">
    <property type="entry name" value="Immunoglobulins"/>
    <property type="match status" value="2"/>
</dbReference>
<dbReference type="SUPFAM" id="SSF56112">
    <property type="entry name" value="Protein kinase-like (PK-like)"/>
    <property type="match status" value="1"/>
</dbReference>
<dbReference type="PANTHER" id="PTHR47633:SF4">
    <property type="entry name" value="MYOPALLADIN ISOFORM X1"/>
    <property type="match status" value="1"/>
</dbReference>
<dbReference type="InterPro" id="IPR011009">
    <property type="entry name" value="Kinase-like_dom_sf"/>
</dbReference>
<feature type="domain" description="Ig-like" evidence="4">
    <location>
        <begin position="407"/>
        <end position="496"/>
    </location>
</feature>
<feature type="non-terminal residue" evidence="5">
    <location>
        <position position="541"/>
    </location>
</feature>
<sequence>MKVDGADRVHVRREIDIMRKLQHPKIIQLHQVCDMRNEIVMLTEFLSGPNLFEKLNDTRFDLNEQKCIGIVKQMCEALAFVHSLKIAYLDLKPTNVIFCSRKVNQLKLMDFGQSRVCAPGETVRLAYKTPDFVAPEVVTNETVHFGTDIWSLGAIVYFMVSGKLPFGGENGEVIRNNVIDGSFDLNSNEFTQVTDDCLDFIDRCLQRDRKARMSAVDAIQHPFLQPLHRHTISKVRIAPWEMSPKLRAMHHVMAKEGSTPKLMCRIENATGNEKITWYHNNIALDTGFTVDDEEVKALRRPAEFTLPLYNRAITEGENVTFSVTVTVHPDPIITWFKDGQKITFTEEDTQYDCTSDKGLYSMTLKRCDSSFSGEYSVHAKNPYGEDWSKATLTVKPKAAKADITVRPMFRRLLSNMEVEENQSARFDVRVTGFPRPTLVWEKDGKEVTPTQHHQIVWESNHDCYLICYNTFSDDTGLYKVTATNSAGTASCQAQLTVKPIKYERKKAPRENADLIAESKRAKLARLIAGDSTPVPMNERAK</sequence>
<dbReference type="Pfam" id="PF00069">
    <property type="entry name" value="Pkinase"/>
    <property type="match status" value="1"/>
</dbReference>
<dbReference type="PROSITE" id="PS50011">
    <property type="entry name" value="PROTEIN_KINASE_DOM"/>
    <property type="match status" value="1"/>
</dbReference>
<dbReference type="InterPro" id="IPR013783">
    <property type="entry name" value="Ig-like_fold"/>
</dbReference>
<dbReference type="SMART" id="SM00220">
    <property type="entry name" value="S_TKc"/>
    <property type="match status" value="1"/>
</dbReference>
<dbReference type="SMART" id="SM00409">
    <property type="entry name" value="IG"/>
    <property type="match status" value="2"/>
</dbReference>
<accession>E4Z6M7</accession>
<organism evidence="5">
    <name type="scientific">Oikopleura dioica</name>
    <name type="common">Tunicate</name>
    <dbReference type="NCBI Taxonomy" id="34765"/>
    <lineage>
        <taxon>Eukaryota</taxon>
        <taxon>Metazoa</taxon>
        <taxon>Chordata</taxon>
        <taxon>Tunicata</taxon>
        <taxon>Appendicularia</taxon>
        <taxon>Copelata</taxon>
        <taxon>Oikopleuridae</taxon>
        <taxon>Oikopleura</taxon>
    </lineage>
</organism>
<reference evidence="5" key="1">
    <citation type="journal article" date="2010" name="Science">
        <title>Plasticity of animal genome architecture unmasked by rapid evolution of a pelagic tunicate.</title>
        <authorList>
            <person name="Denoeud F."/>
            <person name="Henriet S."/>
            <person name="Mungpakdee S."/>
            <person name="Aury J.M."/>
            <person name="Da Silva C."/>
            <person name="Brinkmann H."/>
            <person name="Mikhaleva J."/>
            <person name="Olsen L.C."/>
            <person name="Jubin C."/>
            <person name="Canestro C."/>
            <person name="Bouquet J.M."/>
            <person name="Danks G."/>
            <person name="Poulain J."/>
            <person name="Campsteijn C."/>
            <person name="Adamski M."/>
            <person name="Cross I."/>
            <person name="Yadetie F."/>
            <person name="Muffato M."/>
            <person name="Louis A."/>
            <person name="Butcher S."/>
            <person name="Tsagkogeorga G."/>
            <person name="Konrad A."/>
            <person name="Singh S."/>
            <person name="Jensen M.F."/>
            <person name="Cong E.H."/>
            <person name="Eikeseth-Otteraa H."/>
            <person name="Noel B."/>
            <person name="Anthouard V."/>
            <person name="Porcel B.M."/>
            <person name="Kachouri-Lafond R."/>
            <person name="Nishino A."/>
            <person name="Ugolini M."/>
            <person name="Chourrout P."/>
            <person name="Nishida H."/>
            <person name="Aasland R."/>
            <person name="Huzurbazar S."/>
            <person name="Westhof E."/>
            <person name="Delsuc F."/>
            <person name="Lehrach H."/>
            <person name="Reinhardt R."/>
            <person name="Weissenbach J."/>
            <person name="Roy S.W."/>
            <person name="Artiguenave F."/>
            <person name="Postlethwait J.H."/>
            <person name="Manak J.R."/>
            <person name="Thompson E.M."/>
            <person name="Jaillon O."/>
            <person name="Du Pasquier L."/>
            <person name="Boudinot P."/>
            <person name="Liberles D.A."/>
            <person name="Volff J.N."/>
            <person name="Philippe H."/>
            <person name="Lenhard B."/>
            <person name="Roest Crollius H."/>
            <person name="Wincker P."/>
            <person name="Chourrout D."/>
        </authorList>
    </citation>
    <scope>NUCLEOTIDE SEQUENCE [LARGE SCALE GENOMIC DNA]</scope>
</reference>
<evidence type="ECO:0000259" key="3">
    <source>
        <dbReference type="PROSITE" id="PS50011"/>
    </source>
</evidence>
<dbReference type="InterPro" id="IPR008271">
    <property type="entry name" value="Ser/Thr_kinase_AS"/>
</dbReference>
<dbReference type="FunFam" id="2.60.40.10:FF:000867">
    <property type="entry name" value="Titin a"/>
    <property type="match status" value="1"/>
</dbReference>
<dbReference type="Gene3D" id="3.30.200.20">
    <property type="entry name" value="Phosphorylase Kinase, domain 1"/>
    <property type="match status" value="1"/>
</dbReference>
<protein>
    <recommendedName>
        <fullName evidence="6">Immunoglobulin I-set domain protein</fullName>
    </recommendedName>
</protein>
<evidence type="ECO:0000313" key="5">
    <source>
        <dbReference type="EMBL" id="CBY43355.1"/>
    </source>
</evidence>
<keyword evidence="2" id="KW-0393">Immunoglobulin domain</keyword>
<dbReference type="InterPro" id="IPR007110">
    <property type="entry name" value="Ig-like_dom"/>
</dbReference>
<evidence type="ECO:0000256" key="2">
    <source>
        <dbReference type="ARBA" id="ARBA00023319"/>
    </source>
</evidence>
<dbReference type="Pfam" id="PF07679">
    <property type="entry name" value="I-set"/>
    <property type="match status" value="2"/>
</dbReference>
<dbReference type="InterPro" id="IPR000719">
    <property type="entry name" value="Prot_kinase_dom"/>
</dbReference>
<comment type="similarity">
    <text evidence="1">Belongs to the protein kinase superfamily. CAMK Ser/Thr protein kinase family.</text>
</comment>
<dbReference type="Gene3D" id="1.10.510.10">
    <property type="entry name" value="Transferase(Phosphotransferase) domain 1"/>
    <property type="match status" value="1"/>
</dbReference>
<dbReference type="InterPro" id="IPR013098">
    <property type="entry name" value="Ig_I-set"/>
</dbReference>
<dbReference type="PANTHER" id="PTHR47633">
    <property type="entry name" value="IMMUNOGLOBULIN"/>
    <property type="match status" value="1"/>
</dbReference>
<dbReference type="PROSITE" id="PS50835">
    <property type="entry name" value="IG_LIKE"/>
    <property type="match status" value="2"/>
</dbReference>
<gene>
    <name evidence="5" type="ORF">GSOID_T00027939001</name>
</gene>
<proteinExistence type="inferred from homology"/>
<dbReference type="GO" id="GO:0004672">
    <property type="term" value="F:protein kinase activity"/>
    <property type="evidence" value="ECO:0007669"/>
    <property type="project" value="InterPro"/>
</dbReference>
<name>E4Z6M7_OIKDI</name>
<evidence type="ECO:0000256" key="1">
    <source>
        <dbReference type="ARBA" id="ARBA00006692"/>
    </source>
</evidence>
<dbReference type="GO" id="GO:0005524">
    <property type="term" value="F:ATP binding"/>
    <property type="evidence" value="ECO:0007669"/>
    <property type="project" value="InterPro"/>
</dbReference>
<dbReference type="InterPro" id="IPR036179">
    <property type="entry name" value="Ig-like_dom_sf"/>
</dbReference>
<evidence type="ECO:0000259" key="4">
    <source>
        <dbReference type="PROSITE" id="PS50835"/>
    </source>
</evidence>
<dbReference type="EMBL" id="FN658136">
    <property type="protein sequence ID" value="CBY43355.1"/>
    <property type="molecule type" value="Genomic_DNA"/>
</dbReference>
<feature type="domain" description="Protein kinase" evidence="3">
    <location>
        <begin position="1"/>
        <end position="224"/>
    </location>
</feature>
<feature type="domain" description="Ig-like" evidence="4">
    <location>
        <begin position="244"/>
        <end position="372"/>
    </location>
</feature>
<dbReference type="Proteomes" id="UP000011014">
    <property type="component" value="Unassembled WGS sequence"/>
</dbReference>
<dbReference type="InterPro" id="IPR003599">
    <property type="entry name" value="Ig_sub"/>
</dbReference>